<feature type="domain" description="TonB-dependent receptor-like beta-barrel" evidence="14">
    <location>
        <begin position="256"/>
        <end position="674"/>
    </location>
</feature>
<dbReference type="PATRIC" id="fig|45658.8.peg.4744"/>
<evidence type="ECO:0000256" key="4">
    <source>
        <dbReference type="ARBA" id="ARBA00022452"/>
    </source>
</evidence>
<organism evidence="16 17">
    <name type="scientific">Vibrio scophthalmi</name>
    <dbReference type="NCBI Taxonomy" id="45658"/>
    <lineage>
        <taxon>Bacteria</taxon>
        <taxon>Pseudomonadati</taxon>
        <taxon>Pseudomonadota</taxon>
        <taxon>Gammaproteobacteria</taxon>
        <taxon>Vibrionales</taxon>
        <taxon>Vibrionaceae</taxon>
        <taxon>Vibrio</taxon>
    </lineage>
</organism>
<keyword evidence="10 11" id="KW-0998">Cell outer membrane</keyword>
<dbReference type="InterPro" id="IPR037066">
    <property type="entry name" value="Plug_dom_sf"/>
</dbReference>
<feature type="chain" id="PRO_5009139405" description="Vitamin B12 transporter BtuB" evidence="13">
    <location>
        <begin position="22"/>
        <end position="712"/>
    </location>
</feature>
<dbReference type="InterPro" id="IPR012910">
    <property type="entry name" value="Plug_dom"/>
</dbReference>
<dbReference type="InterPro" id="IPR036942">
    <property type="entry name" value="Beta-barrel_TonB_sf"/>
</dbReference>
<evidence type="ECO:0000259" key="15">
    <source>
        <dbReference type="Pfam" id="PF07715"/>
    </source>
</evidence>
<evidence type="ECO:0000256" key="10">
    <source>
        <dbReference type="ARBA" id="ARBA00023237"/>
    </source>
</evidence>
<dbReference type="PANTHER" id="PTHR30069:SF29">
    <property type="entry name" value="HEMOGLOBIN AND HEMOGLOBIN-HAPTOGLOBIN-BINDING PROTEIN 1-RELATED"/>
    <property type="match status" value="1"/>
</dbReference>
<comment type="similarity">
    <text evidence="2">Belongs to the TonB-dependent receptor family. Hemoglobin/haptoglobin binding protein subfamily.</text>
</comment>
<dbReference type="RefSeq" id="WP_069448371.1">
    <property type="nucleotide sequence ID" value="NZ_MDCJ01000007.1"/>
</dbReference>
<dbReference type="SUPFAM" id="SSF56935">
    <property type="entry name" value="Porins"/>
    <property type="match status" value="1"/>
</dbReference>
<gene>
    <name evidence="16" type="ORF">VSF3289_04737</name>
</gene>
<proteinExistence type="inferred from homology"/>
<dbReference type="Gene3D" id="2.170.130.10">
    <property type="entry name" value="TonB-dependent receptor, plug domain"/>
    <property type="match status" value="1"/>
</dbReference>
<dbReference type="PROSITE" id="PS52016">
    <property type="entry name" value="TONB_DEPENDENT_REC_3"/>
    <property type="match status" value="1"/>
</dbReference>
<evidence type="ECO:0000256" key="11">
    <source>
        <dbReference type="PROSITE-ProRule" id="PRU01360"/>
    </source>
</evidence>
<keyword evidence="8 11" id="KW-0472">Membrane</keyword>
<evidence type="ECO:0000256" key="3">
    <source>
        <dbReference type="ARBA" id="ARBA00022448"/>
    </source>
</evidence>
<evidence type="ECO:0000256" key="6">
    <source>
        <dbReference type="ARBA" id="ARBA00022729"/>
    </source>
</evidence>
<comment type="caution">
    <text evidence="16">The sequence shown here is derived from an EMBL/GenBank/DDBJ whole genome shotgun (WGS) entry which is preliminary data.</text>
</comment>
<keyword evidence="7 12" id="KW-0798">TonB box</keyword>
<dbReference type="EMBL" id="MDCJ01000007">
    <property type="protein sequence ID" value="ODS05596.1"/>
    <property type="molecule type" value="Genomic_DNA"/>
</dbReference>
<dbReference type="InterPro" id="IPR000531">
    <property type="entry name" value="Beta-barrel_TonB"/>
</dbReference>
<evidence type="ECO:0000259" key="14">
    <source>
        <dbReference type="Pfam" id="PF00593"/>
    </source>
</evidence>
<evidence type="ECO:0000256" key="1">
    <source>
        <dbReference type="ARBA" id="ARBA00004571"/>
    </source>
</evidence>
<evidence type="ECO:0000256" key="13">
    <source>
        <dbReference type="SAM" id="SignalP"/>
    </source>
</evidence>
<dbReference type="GO" id="GO:0044718">
    <property type="term" value="P:siderophore transmembrane transport"/>
    <property type="evidence" value="ECO:0007669"/>
    <property type="project" value="TreeGrafter"/>
</dbReference>
<protein>
    <recommendedName>
        <fullName evidence="18">Vitamin B12 transporter BtuB</fullName>
    </recommendedName>
</protein>
<keyword evidence="6 13" id="KW-0732">Signal</keyword>
<dbReference type="InterPro" id="IPR039426">
    <property type="entry name" value="TonB-dep_rcpt-like"/>
</dbReference>
<dbReference type="PANTHER" id="PTHR30069">
    <property type="entry name" value="TONB-DEPENDENT OUTER MEMBRANE RECEPTOR"/>
    <property type="match status" value="1"/>
</dbReference>
<evidence type="ECO:0000256" key="12">
    <source>
        <dbReference type="RuleBase" id="RU003357"/>
    </source>
</evidence>
<sequence>MHAIKITPLLASLLCTLPAFAVDSLDDLLNMSLTSLAETKVTSATRSSQSLADTPAAVYVITAKEINRSGARSVADALTLAPGLHIAKYSNYDWGITARGSNKALSNSLLVMVDGRSVFNPMFSGVDWDLIPVSIDNIEQIEIVLGPVGTTWGGNAVTGVINIITLEAENALEAQLTVKTGNWGYSEYQMRHAGQVSDYAYLSGYFEFVEHPPWTSEQDIVQAIDHFTVYTERFGGRFDYQKLAHTLSIQAGGIRSREDYLWANYHPNAYFPNTPAFTEYDTEMTMEEYFVGTNHIYETQNGNSIESDIWLTYSSNDSTARDATYYRFDLDSRWNSNDLWGTQLTIGANVRLIDEELATYSTYDKFTMPYLRITDDPKFFNESYGIYSNWNIPLSDSTNLMMGNRWQYNNISDEIDAQPQIRLSQKLTNHQSLWFGWGKAVVTPSRLERDTYFKQNTVLDCNVAPEYQSPWCSKGTGNQDDVYIVTGQFGNDKLKTETVETYELGYRFWQDDRLNVSLSTYYSIHDNVRSYLYTNIYLDWSNPETLIVSQGSKVTDSIWTETYGGEISAKWQPLDQLQINTNYSYKRIIGHCQTSLCSNYDKRKIENEPNHFINAQIMWDINEQWWANATLQYIGESQLHEDYTDDERYAWPEVVNLDLSLSWKYNQYSPRITATVEGIGADQDVEFAESMGPFQNGTQYWVTVEWAVAQEI</sequence>
<dbReference type="Gene3D" id="2.40.170.20">
    <property type="entry name" value="TonB-dependent receptor, beta-barrel domain"/>
    <property type="match status" value="1"/>
</dbReference>
<evidence type="ECO:0000313" key="16">
    <source>
        <dbReference type="EMBL" id="ODS05596.1"/>
    </source>
</evidence>
<keyword evidence="5 11" id="KW-0812">Transmembrane</keyword>
<evidence type="ECO:0008006" key="18">
    <source>
        <dbReference type="Google" id="ProtNLM"/>
    </source>
</evidence>
<keyword evidence="3 11" id="KW-0813">Transport</keyword>
<reference evidence="16 17" key="1">
    <citation type="submission" date="2016-08" db="EMBL/GenBank/DDBJ databases">
        <title>Genome sequencing of Vibrio scophthalmi strain FP3289, an isolated from Paralichthys olivaceus.</title>
        <authorList>
            <person name="Han H.-J."/>
        </authorList>
    </citation>
    <scope>NUCLEOTIDE SEQUENCE [LARGE SCALE GENOMIC DNA]</scope>
    <source>
        <strain evidence="16 17">FP3289</strain>
    </source>
</reference>
<keyword evidence="4 11" id="KW-1134">Transmembrane beta strand</keyword>
<dbReference type="GO" id="GO:0015344">
    <property type="term" value="F:siderophore uptake transmembrane transporter activity"/>
    <property type="evidence" value="ECO:0007669"/>
    <property type="project" value="TreeGrafter"/>
</dbReference>
<evidence type="ECO:0000256" key="7">
    <source>
        <dbReference type="ARBA" id="ARBA00023077"/>
    </source>
</evidence>
<evidence type="ECO:0000256" key="8">
    <source>
        <dbReference type="ARBA" id="ARBA00023136"/>
    </source>
</evidence>
<dbReference type="OrthoDB" id="9758929at2"/>
<dbReference type="Pfam" id="PF07715">
    <property type="entry name" value="Plug"/>
    <property type="match status" value="1"/>
</dbReference>
<evidence type="ECO:0000256" key="2">
    <source>
        <dbReference type="ARBA" id="ARBA00008143"/>
    </source>
</evidence>
<keyword evidence="9" id="KW-0675">Receptor</keyword>
<dbReference type="Proteomes" id="UP000095131">
    <property type="component" value="Unassembled WGS sequence"/>
</dbReference>
<dbReference type="Pfam" id="PF00593">
    <property type="entry name" value="TonB_dep_Rec_b-barrel"/>
    <property type="match status" value="1"/>
</dbReference>
<feature type="signal peptide" evidence="13">
    <location>
        <begin position="1"/>
        <end position="21"/>
    </location>
</feature>
<dbReference type="AlphaFoldDB" id="A0A1E3WIG5"/>
<evidence type="ECO:0000313" key="17">
    <source>
        <dbReference type="Proteomes" id="UP000095131"/>
    </source>
</evidence>
<evidence type="ECO:0000256" key="5">
    <source>
        <dbReference type="ARBA" id="ARBA00022692"/>
    </source>
</evidence>
<comment type="subcellular location">
    <subcellularLocation>
        <location evidence="1 11">Cell outer membrane</location>
        <topology evidence="1 11">Multi-pass membrane protein</topology>
    </subcellularLocation>
</comment>
<accession>A0A1E3WIG5</accession>
<feature type="domain" description="TonB-dependent receptor plug" evidence="15">
    <location>
        <begin position="51"/>
        <end position="160"/>
    </location>
</feature>
<dbReference type="GO" id="GO:0009279">
    <property type="term" value="C:cell outer membrane"/>
    <property type="evidence" value="ECO:0007669"/>
    <property type="project" value="UniProtKB-SubCell"/>
</dbReference>
<evidence type="ECO:0000256" key="9">
    <source>
        <dbReference type="ARBA" id="ARBA00023170"/>
    </source>
</evidence>
<name>A0A1E3WIG5_9VIBR</name>